<feature type="domain" description="ABC transporter" evidence="9">
    <location>
        <begin position="4"/>
        <end position="241"/>
    </location>
</feature>
<keyword evidence="3" id="KW-1003">Cell membrane</keyword>
<evidence type="ECO:0000256" key="6">
    <source>
        <dbReference type="ARBA" id="ARBA00022967"/>
    </source>
</evidence>
<proteinExistence type="inferred from homology"/>
<dbReference type="SMART" id="SM00382">
    <property type="entry name" value="AAA"/>
    <property type="match status" value="1"/>
</dbReference>
<name>A0ABT6UNJ3_9GAMM</name>
<dbReference type="InterPro" id="IPR003593">
    <property type="entry name" value="AAA+_ATPase"/>
</dbReference>
<dbReference type="GO" id="GO:0005524">
    <property type="term" value="F:ATP binding"/>
    <property type="evidence" value="ECO:0007669"/>
    <property type="project" value="UniProtKB-KW"/>
</dbReference>
<evidence type="ECO:0000256" key="7">
    <source>
        <dbReference type="ARBA" id="ARBA00023136"/>
    </source>
</evidence>
<evidence type="ECO:0000256" key="4">
    <source>
        <dbReference type="ARBA" id="ARBA00022741"/>
    </source>
</evidence>
<keyword evidence="5 10" id="KW-0067">ATP-binding</keyword>
<evidence type="ECO:0000313" key="10">
    <source>
        <dbReference type="EMBL" id="MDI5883157.1"/>
    </source>
</evidence>
<keyword evidence="4" id="KW-0547">Nucleotide-binding</keyword>
<dbReference type="InterPro" id="IPR003439">
    <property type="entry name" value="ABC_transporter-like_ATP-bd"/>
</dbReference>
<evidence type="ECO:0000256" key="1">
    <source>
        <dbReference type="ARBA" id="ARBA00005417"/>
    </source>
</evidence>
<keyword evidence="7" id="KW-0472">Membrane</keyword>
<dbReference type="Proteomes" id="UP001229025">
    <property type="component" value="Unassembled WGS sequence"/>
</dbReference>
<organism evidence="10 11">
    <name type="scientific">Cobetia amphilecti</name>
    <dbReference type="NCBI Taxonomy" id="1055104"/>
    <lineage>
        <taxon>Bacteria</taxon>
        <taxon>Pseudomonadati</taxon>
        <taxon>Pseudomonadota</taxon>
        <taxon>Gammaproteobacteria</taxon>
        <taxon>Oceanospirillales</taxon>
        <taxon>Halomonadaceae</taxon>
        <taxon>Cobetia</taxon>
    </lineage>
</organism>
<gene>
    <name evidence="10" type="ORF">QLT01_02155</name>
</gene>
<evidence type="ECO:0000313" key="11">
    <source>
        <dbReference type="Proteomes" id="UP001229025"/>
    </source>
</evidence>
<dbReference type="Gene3D" id="3.40.50.300">
    <property type="entry name" value="P-loop containing nucleotide triphosphate hydrolases"/>
    <property type="match status" value="1"/>
</dbReference>
<evidence type="ECO:0000256" key="2">
    <source>
        <dbReference type="ARBA" id="ARBA00022448"/>
    </source>
</evidence>
<dbReference type="EMBL" id="JASCSA010000001">
    <property type="protein sequence ID" value="MDI5883157.1"/>
    <property type="molecule type" value="Genomic_DNA"/>
</dbReference>
<feature type="compositionally biased region" description="Polar residues" evidence="8">
    <location>
        <begin position="281"/>
        <end position="298"/>
    </location>
</feature>
<keyword evidence="2" id="KW-0813">Transport</keyword>
<comment type="similarity">
    <text evidence="1">Belongs to the ABC transporter superfamily.</text>
</comment>
<dbReference type="PANTHER" id="PTHR42788">
    <property type="entry name" value="TAURINE IMPORT ATP-BINDING PROTEIN-RELATED"/>
    <property type="match status" value="1"/>
</dbReference>
<evidence type="ECO:0000256" key="8">
    <source>
        <dbReference type="SAM" id="MobiDB-lite"/>
    </source>
</evidence>
<accession>A0ABT6UNJ3</accession>
<reference evidence="11" key="2">
    <citation type="submission" date="2023-07" db="EMBL/GenBank/DDBJ databases">
        <title>Genome-based characterization of strain KMM 296 and proposal for reclassification of Cobetia litoralis and Cobetia pacifica, and emended description of the species Cobetia amphilecti and Cobetia marina.</title>
        <authorList>
            <person name="Balabanova L."/>
            <person name="Nedashkovskaya O."/>
        </authorList>
    </citation>
    <scope>NUCLEOTIDE SEQUENCE [LARGE SCALE GENOMIC DNA]</scope>
    <source>
        <strain evidence="11">NRIC 0815</strain>
    </source>
</reference>
<dbReference type="PANTHER" id="PTHR42788:SF17">
    <property type="entry name" value="ALIPHATIC SULFONATES IMPORT ATP-BINDING PROTEIN SSUB"/>
    <property type="match status" value="1"/>
</dbReference>
<dbReference type="SUPFAM" id="SSF52540">
    <property type="entry name" value="P-loop containing nucleoside triphosphate hydrolases"/>
    <property type="match status" value="1"/>
</dbReference>
<evidence type="ECO:0000256" key="5">
    <source>
        <dbReference type="ARBA" id="ARBA00022840"/>
    </source>
</evidence>
<dbReference type="InterPro" id="IPR027417">
    <property type="entry name" value="P-loop_NTPase"/>
</dbReference>
<feature type="region of interest" description="Disordered" evidence="8">
    <location>
        <begin position="227"/>
        <end position="298"/>
    </location>
</feature>
<dbReference type="InterPro" id="IPR050166">
    <property type="entry name" value="ABC_transporter_ATP-bind"/>
</dbReference>
<keyword evidence="11" id="KW-1185">Reference proteome</keyword>
<protein>
    <submittedName>
        <fullName evidence="10">ABC transporter ATP-binding protein</fullName>
    </submittedName>
</protein>
<dbReference type="PROSITE" id="PS50893">
    <property type="entry name" value="ABC_TRANSPORTER_2"/>
    <property type="match status" value="1"/>
</dbReference>
<reference evidence="10 11" key="1">
    <citation type="submission" date="2023-04" db="EMBL/GenBank/DDBJ databases">
        <authorList>
            <person name="Otstavnykh N."/>
            <person name="Seitkalieva A."/>
            <person name="Bystritskaya E."/>
        </authorList>
    </citation>
    <scope>NUCLEOTIDE SEQUENCE [LARGE SCALE GENOMIC DNA]</scope>
    <source>
        <strain evidence="10 11">NRIC 0815</strain>
    </source>
</reference>
<evidence type="ECO:0000256" key="3">
    <source>
        <dbReference type="ARBA" id="ARBA00022475"/>
    </source>
</evidence>
<dbReference type="PROSITE" id="PS00211">
    <property type="entry name" value="ABC_TRANSPORTER_1"/>
    <property type="match status" value="1"/>
</dbReference>
<sequence length="298" mass="32472">MSLIHAKGLEKHYGEQVVLERMNLTVEAGEFITLVGASGCGKTTFLKLLLGTEGVSRGELLLDGKPIPAEPGPDRGIVFQKYSVFPHLTVLGNVIMAEELARAPLTGKLFGAKRREARVAAEKRLAEVGLSHALDKYPHELSGGMQQRLAIAQALMMKPRILLLDEPFGALDPGIRKDMHQLILRLWEEQQLTIFMITHDLKEAFELGSRVWVFDKVRVDPQAPQAYGSTITYDLPTERSKARASSQQPGSGQPGSGQQGSVQTGADQPTPKHEALKTPAHSVSQATLTGGQFNEHTA</sequence>
<dbReference type="CDD" id="cd03293">
    <property type="entry name" value="ABC_NrtD_SsuB_transporters"/>
    <property type="match status" value="1"/>
</dbReference>
<dbReference type="Pfam" id="PF00005">
    <property type="entry name" value="ABC_tran"/>
    <property type="match status" value="1"/>
</dbReference>
<dbReference type="RefSeq" id="WP_284726210.1">
    <property type="nucleotide sequence ID" value="NZ_JASCSA010000001.1"/>
</dbReference>
<keyword evidence="6" id="KW-1278">Translocase</keyword>
<evidence type="ECO:0000259" key="9">
    <source>
        <dbReference type="PROSITE" id="PS50893"/>
    </source>
</evidence>
<comment type="caution">
    <text evidence="10">The sequence shown here is derived from an EMBL/GenBank/DDBJ whole genome shotgun (WGS) entry which is preliminary data.</text>
</comment>
<dbReference type="InterPro" id="IPR017871">
    <property type="entry name" value="ABC_transporter-like_CS"/>
</dbReference>